<dbReference type="Proteomes" id="UP000800092">
    <property type="component" value="Unassembled WGS sequence"/>
</dbReference>
<proteinExistence type="predicted"/>
<dbReference type="EMBL" id="ML991775">
    <property type="protein sequence ID" value="KAF2238597.1"/>
    <property type="molecule type" value="Genomic_DNA"/>
</dbReference>
<dbReference type="InterPro" id="IPR023827">
    <property type="entry name" value="Peptidase_S8_Asp-AS"/>
</dbReference>
<dbReference type="AlphaFoldDB" id="A0A6A6HKN2"/>
<evidence type="ECO:0000256" key="1">
    <source>
        <dbReference type="ARBA" id="ARBA00022801"/>
    </source>
</evidence>
<feature type="region of interest" description="Disordered" evidence="2">
    <location>
        <begin position="344"/>
        <end position="369"/>
    </location>
</feature>
<feature type="compositionally biased region" description="Low complexity" evidence="2">
    <location>
        <begin position="50"/>
        <end position="69"/>
    </location>
</feature>
<evidence type="ECO:0000313" key="4">
    <source>
        <dbReference type="EMBL" id="KAF2238597.1"/>
    </source>
</evidence>
<feature type="region of interest" description="Disordered" evidence="2">
    <location>
        <begin position="24"/>
        <end position="69"/>
    </location>
</feature>
<evidence type="ECO:0000256" key="2">
    <source>
        <dbReference type="SAM" id="MobiDB-lite"/>
    </source>
</evidence>
<gene>
    <name evidence="4" type="ORF">EV356DRAFT_265536</name>
</gene>
<dbReference type="PROSITE" id="PS00136">
    <property type="entry name" value="SUBTILASE_ASP"/>
    <property type="match status" value="1"/>
</dbReference>
<keyword evidence="5" id="KW-1185">Reference proteome</keyword>
<feature type="chain" id="PRO_5025332921" evidence="3">
    <location>
        <begin position="19"/>
        <end position="526"/>
    </location>
</feature>
<feature type="compositionally biased region" description="Polar residues" evidence="2">
    <location>
        <begin position="346"/>
        <end position="369"/>
    </location>
</feature>
<evidence type="ECO:0000256" key="3">
    <source>
        <dbReference type="SAM" id="SignalP"/>
    </source>
</evidence>
<sequence>MLITILFPISLLFNRMHARLTSGTSDAFPEGHTSLSSAISEQSSTEALRTSTALSPTHTTTEGLSVSVPSPVPSSYKPKTKIIIVVISGDTYVLPERSIDLPQVDSSSMTLAPSLVVHDGRSFVVPPISEPTSLSSPGANNSITAFPAPNQKPPTGGLTGLPGLMKGLENVASEASKASSALNETMEKGTQWAMTKSMTKASRTLSSIEGSLNEGLSRLRSVVFAMAGAVSDAGSSFDDLPSTGKGIFEALDQNSSSMVDIFQSIERLISSVPNLEIDTRRHVEGVLKDFFSVAGQRRAQVEPGLYALGLFGLYDWTQMQPSFKLPAAANTTSTLSKGTAQLMGRSENSSSGMTGLTTNTSVDSSRTLNSSTGLKPYTIANKNESSKDEFTSWLKTANLPKRGDHPQMVGNYSVPDLYKTYLTDDEAAKIRNLSFIGYAVAVGGQRRGKRTGVASALPKTSKWKREDVRTQNAHIWRRPDSVYQLDLLATYPGPPLIRLEYHFEISLGLGSTIYVVDSGCDINHPS</sequence>
<keyword evidence="3" id="KW-0732">Signal</keyword>
<feature type="signal peptide" evidence="3">
    <location>
        <begin position="1"/>
        <end position="18"/>
    </location>
</feature>
<reference evidence="4" key="1">
    <citation type="journal article" date="2020" name="Stud. Mycol.">
        <title>101 Dothideomycetes genomes: a test case for predicting lifestyles and emergence of pathogens.</title>
        <authorList>
            <person name="Haridas S."/>
            <person name="Albert R."/>
            <person name="Binder M."/>
            <person name="Bloem J."/>
            <person name="Labutti K."/>
            <person name="Salamov A."/>
            <person name="Andreopoulos B."/>
            <person name="Baker S."/>
            <person name="Barry K."/>
            <person name="Bills G."/>
            <person name="Bluhm B."/>
            <person name="Cannon C."/>
            <person name="Castanera R."/>
            <person name="Culley D."/>
            <person name="Daum C."/>
            <person name="Ezra D."/>
            <person name="Gonzalez J."/>
            <person name="Henrissat B."/>
            <person name="Kuo A."/>
            <person name="Liang C."/>
            <person name="Lipzen A."/>
            <person name="Lutzoni F."/>
            <person name="Magnuson J."/>
            <person name="Mondo S."/>
            <person name="Nolan M."/>
            <person name="Ohm R."/>
            <person name="Pangilinan J."/>
            <person name="Park H.-J."/>
            <person name="Ramirez L."/>
            <person name="Alfaro M."/>
            <person name="Sun H."/>
            <person name="Tritt A."/>
            <person name="Yoshinaga Y."/>
            <person name="Zwiers L.-H."/>
            <person name="Turgeon B."/>
            <person name="Goodwin S."/>
            <person name="Spatafora J."/>
            <person name="Crous P."/>
            <person name="Grigoriev I."/>
        </authorList>
    </citation>
    <scope>NUCLEOTIDE SEQUENCE</scope>
    <source>
        <strain evidence="4">Tuck. ex Michener</strain>
    </source>
</reference>
<protein>
    <submittedName>
        <fullName evidence="4">Uncharacterized protein</fullName>
    </submittedName>
</protein>
<organism evidence="4 5">
    <name type="scientific">Viridothelium virens</name>
    <name type="common">Speckled blister lichen</name>
    <name type="synonym">Trypethelium virens</name>
    <dbReference type="NCBI Taxonomy" id="1048519"/>
    <lineage>
        <taxon>Eukaryota</taxon>
        <taxon>Fungi</taxon>
        <taxon>Dikarya</taxon>
        <taxon>Ascomycota</taxon>
        <taxon>Pezizomycotina</taxon>
        <taxon>Dothideomycetes</taxon>
        <taxon>Dothideomycetes incertae sedis</taxon>
        <taxon>Trypetheliales</taxon>
        <taxon>Trypetheliaceae</taxon>
        <taxon>Viridothelium</taxon>
    </lineage>
</organism>
<evidence type="ECO:0000313" key="5">
    <source>
        <dbReference type="Proteomes" id="UP000800092"/>
    </source>
</evidence>
<feature type="compositionally biased region" description="Polar residues" evidence="2">
    <location>
        <begin position="33"/>
        <end position="49"/>
    </location>
</feature>
<dbReference type="GO" id="GO:0016787">
    <property type="term" value="F:hydrolase activity"/>
    <property type="evidence" value="ECO:0007669"/>
    <property type="project" value="UniProtKB-KW"/>
</dbReference>
<accession>A0A6A6HKN2</accession>
<keyword evidence="1" id="KW-0378">Hydrolase</keyword>
<name>A0A6A6HKN2_VIRVR</name>